<protein>
    <recommendedName>
        <fullName evidence="6">Pentacotripeptide-repeat region of PRORP domain-containing protein</fullName>
    </recommendedName>
</protein>
<sequence>MRGQNHSIMLAHVCCMDSKLSRNSLVHEKGHCDKGSNISKGCILLKPCSSGCSYSVMSFLWCRNLSSHVGSRQGQKDDDLEDEFSDEELAPEADAMVEPEENEDDEKSVSEGEIFEEEISEEDTNITANDSLGLLDSVSDFPIKKRRRGKRAKSPLFKIIMEAPSDSFNSTLDKWVKDDNRLGRDEISFTILNLRRYRLYMKALLFLEWLEANKCIEFLEHDYAAHLDLIAKVFGLQKAEDYIEKVPESLRGEVIYRTLLANCVAANNLQKSEDVFNKIKDLGLPISTFSCNQLLLLYERVDWKKIANVLSMMERENVKPSPFTYRLLIDMKGRAKDVLGMEKIIDMMKAQEVEPNLVIQAMVAKYYIFAGLNEKAEATLREIEGGDIEENHDACMALLPLYAALGKADDVGRIWTICKSNPLLDECLSAIKAWGILGQIENAEEVFENMLKRWKNVPSKYYNELLKAFVNNKLLSKGEEFARRMSDNGYFIDRTNLDALVKLYVEVGEVEKADSILYKASKYNNTRPVYSSYVVVLDKYSERGDIHNAEKIFQQMRQFGYADRLKPYLSLLQTYINSKSPAYGFRERMRADNVLSNKVVEAKLAATDPFRRLSSQDCLIELGSFLASKSDESR</sequence>
<dbReference type="Proteomes" id="UP001222027">
    <property type="component" value="Unassembled WGS sequence"/>
</dbReference>
<dbReference type="AlphaFoldDB" id="A0AAV8RWN8"/>
<evidence type="ECO:0000313" key="5">
    <source>
        <dbReference type="Proteomes" id="UP001222027"/>
    </source>
</evidence>
<dbReference type="Pfam" id="PF13812">
    <property type="entry name" value="PPR_3"/>
    <property type="match status" value="1"/>
</dbReference>
<comment type="caution">
    <text evidence="4">The sequence shown here is derived from an EMBL/GenBank/DDBJ whole genome shotgun (WGS) entry which is preliminary data.</text>
</comment>
<dbReference type="InterPro" id="IPR002885">
    <property type="entry name" value="PPR_rpt"/>
</dbReference>
<dbReference type="GO" id="GO:0005739">
    <property type="term" value="C:mitochondrion"/>
    <property type="evidence" value="ECO:0007669"/>
    <property type="project" value="TreeGrafter"/>
</dbReference>
<gene>
    <name evidence="4" type="ORF">OPV22_001998</name>
</gene>
<evidence type="ECO:0008006" key="6">
    <source>
        <dbReference type="Google" id="ProtNLM"/>
    </source>
</evidence>
<proteinExistence type="inferred from homology"/>
<evidence type="ECO:0000256" key="1">
    <source>
        <dbReference type="ARBA" id="ARBA00007626"/>
    </source>
</evidence>
<dbReference type="GO" id="GO:0003729">
    <property type="term" value="F:mRNA binding"/>
    <property type="evidence" value="ECO:0007669"/>
    <property type="project" value="UniProtKB-ARBA"/>
</dbReference>
<keyword evidence="2" id="KW-0677">Repeat</keyword>
<dbReference type="EMBL" id="JAQQAF010000001">
    <property type="protein sequence ID" value="KAJ8511564.1"/>
    <property type="molecule type" value="Genomic_DNA"/>
</dbReference>
<feature type="region of interest" description="Disordered" evidence="3">
    <location>
        <begin position="70"/>
        <end position="112"/>
    </location>
</feature>
<reference evidence="4 5" key="1">
    <citation type="submission" date="2022-12" db="EMBL/GenBank/DDBJ databases">
        <title>Chromosome-scale assembly of the Ensete ventricosum genome.</title>
        <authorList>
            <person name="Dussert Y."/>
            <person name="Stocks J."/>
            <person name="Wendawek A."/>
            <person name="Woldeyes F."/>
            <person name="Nichols R.A."/>
            <person name="Borrell J.S."/>
        </authorList>
    </citation>
    <scope>NUCLEOTIDE SEQUENCE [LARGE SCALE GENOMIC DNA]</scope>
    <source>
        <strain evidence="5">cv. Maze</strain>
        <tissue evidence="4">Seeds</tissue>
    </source>
</reference>
<accession>A0AAV8RWN8</accession>
<evidence type="ECO:0000313" key="4">
    <source>
        <dbReference type="EMBL" id="KAJ8511564.1"/>
    </source>
</evidence>
<dbReference type="InterPro" id="IPR011990">
    <property type="entry name" value="TPR-like_helical_dom_sf"/>
</dbReference>
<dbReference type="PANTHER" id="PTHR45717:SF15">
    <property type="entry name" value="AGL218WP"/>
    <property type="match status" value="1"/>
</dbReference>
<dbReference type="PANTHER" id="PTHR45717">
    <property type="entry name" value="OS12G0527900 PROTEIN"/>
    <property type="match status" value="1"/>
</dbReference>
<dbReference type="Gene3D" id="1.25.40.10">
    <property type="entry name" value="Tetratricopeptide repeat domain"/>
    <property type="match status" value="2"/>
</dbReference>
<name>A0AAV8RWN8_ENSVE</name>
<feature type="compositionally biased region" description="Acidic residues" evidence="3">
    <location>
        <begin position="78"/>
        <end position="106"/>
    </location>
</feature>
<organism evidence="4 5">
    <name type="scientific">Ensete ventricosum</name>
    <name type="common">Abyssinian banana</name>
    <name type="synonym">Musa ensete</name>
    <dbReference type="NCBI Taxonomy" id="4639"/>
    <lineage>
        <taxon>Eukaryota</taxon>
        <taxon>Viridiplantae</taxon>
        <taxon>Streptophyta</taxon>
        <taxon>Embryophyta</taxon>
        <taxon>Tracheophyta</taxon>
        <taxon>Spermatophyta</taxon>
        <taxon>Magnoliopsida</taxon>
        <taxon>Liliopsida</taxon>
        <taxon>Zingiberales</taxon>
        <taxon>Musaceae</taxon>
        <taxon>Ensete</taxon>
    </lineage>
</organism>
<evidence type="ECO:0000256" key="3">
    <source>
        <dbReference type="SAM" id="MobiDB-lite"/>
    </source>
</evidence>
<dbReference type="Pfam" id="PF01535">
    <property type="entry name" value="PPR"/>
    <property type="match status" value="3"/>
</dbReference>
<keyword evidence="5" id="KW-1185">Reference proteome</keyword>
<evidence type="ECO:0000256" key="2">
    <source>
        <dbReference type="ARBA" id="ARBA00022737"/>
    </source>
</evidence>
<comment type="similarity">
    <text evidence="1">Belongs to the PPR family. P subfamily.</text>
</comment>